<keyword evidence="3" id="KW-1185">Reference proteome</keyword>
<dbReference type="EMBL" id="CM029043">
    <property type="protein sequence ID" value="KAG2610293.1"/>
    <property type="molecule type" value="Genomic_DNA"/>
</dbReference>
<protein>
    <submittedName>
        <fullName evidence="2">Uncharacterized protein</fullName>
    </submittedName>
</protein>
<accession>A0A8T0TMQ8</accession>
<reference evidence="2" key="1">
    <citation type="submission" date="2020-05" db="EMBL/GenBank/DDBJ databases">
        <title>WGS assembly of Panicum virgatum.</title>
        <authorList>
            <person name="Lovell J.T."/>
            <person name="Jenkins J."/>
            <person name="Shu S."/>
            <person name="Juenger T.E."/>
            <person name="Schmutz J."/>
        </authorList>
    </citation>
    <scope>NUCLEOTIDE SEQUENCE</scope>
    <source>
        <strain evidence="2">AP13</strain>
    </source>
</reference>
<name>A0A8T0TMQ8_PANVG</name>
<organism evidence="2 3">
    <name type="scientific">Panicum virgatum</name>
    <name type="common">Blackwell switchgrass</name>
    <dbReference type="NCBI Taxonomy" id="38727"/>
    <lineage>
        <taxon>Eukaryota</taxon>
        <taxon>Viridiplantae</taxon>
        <taxon>Streptophyta</taxon>
        <taxon>Embryophyta</taxon>
        <taxon>Tracheophyta</taxon>
        <taxon>Spermatophyta</taxon>
        <taxon>Magnoliopsida</taxon>
        <taxon>Liliopsida</taxon>
        <taxon>Poales</taxon>
        <taxon>Poaceae</taxon>
        <taxon>PACMAD clade</taxon>
        <taxon>Panicoideae</taxon>
        <taxon>Panicodae</taxon>
        <taxon>Paniceae</taxon>
        <taxon>Panicinae</taxon>
        <taxon>Panicum</taxon>
        <taxon>Panicum sect. Hiantes</taxon>
    </lineage>
</organism>
<feature type="region of interest" description="Disordered" evidence="1">
    <location>
        <begin position="100"/>
        <end position="147"/>
    </location>
</feature>
<comment type="caution">
    <text evidence="2">The sequence shown here is derived from an EMBL/GenBank/DDBJ whole genome shotgun (WGS) entry which is preliminary data.</text>
</comment>
<evidence type="ECO:0000313" key="2">
    <source>
        <dbReference type="EMBL" id="KAG2610293.1"/>
    </source>
</evidence>
<feature type="compositionally biased region" description="Basic and acidic residues" evidence="1">
    <location>
        <begin position="116"/>
        <end position="129"/>
    </location>
</feature>
<evidence type="ECO:0000313" key="3">
    <source>
        <dbReference type="Proteomes" id="UP000823388"/>
    </source>
</evidence>
<proteinExistence type="predicted"/>
<dbReference type="AlphaFoldDB" id="A0A8T0TMQ8"/>
<dbReference type="Proteomes" id="UP000823388">
    <property type="component" value="Chromosome 4K"/>
</dbReference>
<gene>
    <name evidence="2" type="ORF">PVAP13_4KG180333</name>
</gene>
<sequence length="154" mass="17081">MPDDDGADQPRLTSIRSEDRSCEMGMNSAAQHRTAARQNVLAVSRWSAFSRARSLLNTSSSICVEVRQVAFAFANQAQIFLEVNSYKNISQTHHTRRFRSGYSSCSMQEARPAGRSMDRRAEGARRAPDHAILGGAHHGSRDSSASTRRCIIVR</sequence>
<feature type="region of interest" description="Disordered" evidence="1">
    <location>
        <begin position="1"/>
        <end position="23"/>
    </location>
</feature>
<evidence type="ECO:0000256" key="1">
    <source>
        <dbReference type="SAM" id="MobiDB-lite"/>
    </source>
</evidence>